<dbReference type="RefSeq" id="WP_100342959.1">
    <property type="nucleotide sequence ID" value="NZ_PGFB01000001.1"/>
</dbReference>
<evidence type="ECO:0000313" key="2">
    <source>
        <dbReference type="EMBL" id="PJJ65012.1"/>
    </source>
</evidence>
<keyword evidence="1" id="KW-0472">Membrane</keyword>
<gene>
    <name evidence="2" type="ORF">CLV54_0037</name>
</gene>
<dbReference type="Proteomes" id="UP000230161">
    <property type="component" value="Unassembled WGS sequence"/>
</dbReference>
<keyword evidence="1" id="KW-0812">Transmembrane</keyword>
<keyword evidence="3" id="KW-1185">Reference proteome</keyword>
<organism evidence="2 3">
    <name type="scientific">Compostimonas suwonensis</name>
    <dbReference type="NCBI Taxonomy" id="1048394"/>
    <lineage>
        <taxon>Bacteria</taxon>
        <taxon>Bacillati</taxon>
        <taxon>Actinomycetota</taxon>
        <taxon>Actinomycetes</taxon>
        <taxon>Micrococcales</taxon>
        <taxon>Microbacteriaceae</taxon>
        <taxon>Compostimonas</taxon>
    </lineage>
</organism>
<accession>A0A2M9C3C8</accession>
<evidence type="ECO:0000256" key="1">
    <source>
        <dbReference type="SAM" id="Phobius"/>
    </source>
</evidence>
<proteinExistence type="predicted"/>
<evidence type="ECO:0000313" key="3">
    <source>
        <dbReference type="Proteomes" id="UP000230161"/>
    </source>
</evidence>
<protein>
    <submittedName>
        <fullName evidence="2">Uncharacterized protein</fullName>
    </submittedName>
</protein>
<dbReference type="EMBL" id="PGFB01000001">
    <property type="protein sequence ID" value="PJJ65012.1"/>
    <property type="molecule type" value="Genomic_DNA"/>
</dbReference>
<comment type="caution">
    <text evidence="2">The sequence shown here is derived from an EMBL/GenBank/DDBJ whole genome shotgun (WGS) entry which is preliminary data.</text>
</comment>
<sequence length="137" mass="13555">MSTIPKQPRPFFPSSRAGVLAGVALVAAVLVASVLESAGVPIVSPTAAFVALAAAFATIPRAIQPRGNGILAPIGQVASGAVYGSALVIGLAGSTASMMTGSPVWASVALVVCILGLAVGLAWAFNSRHTIRHSPAA</sequence>
<dbReference type="AlphaFoldDB" id="A0A2M9C3C8"/>
<name>A0A2M9C3C8_9MICO</name>
<keyword evidence="1" id="KW-1133">Transmembrane helix</keyword>
<reference evidence="2 3" key="1">
    <citation type="submission" date="2017-11" db="EMBL/GenBank/DDBJ databases">
        <title>Genomic Encyclopedia of Archaeal and Bacterial Type Strains, Phase II (KMG-II): From Individual Species to Whole Genera.</title>
        <authorList>
            <person name="Goeker M."/>
        </authorList>
    </citation>
    <scope>NUCLEOTIDE SEQUENCE [LARGE SCALE GENOMIC DNA]</scope>
    <source>
        <strain evidence="2 3">DSM 25625</strain>
    </source>
</reference>
<feature type="transmembrane region" description="Helical" evidence="1">
    <location>
        <begin position="42"/>
        <end position="63"/>
    </location>
</feature>
<feature type="transmembrane region" description="Helical" evidence="1">
    <location>
        <begin position="104"/>
        <end position="125"/>
    </location>
</feature>
<feature type="transmembrane region" description="Helical" evidence="1">
    <location>
        <begin position="70"/>
        <end position="92"/>
    </location>
</feature>